<evidence type="ECO:0000256" key="10">
    <source>
        <dbReference type="ARBA" id="ARBA00023203"/>
    </source>
</evidence>
<dbReference type="GO" id="GO:0016459">
    <property type="term" value="C:myosin complex"/>
    <property type="evidence" value="ECO:0007669"/>
    <property type="project" value="UniProtKB-KW"/>
</dbReference>
<keyword evidence="4 14" id="KW-0547">Nucleotide-binding</keyword>
<evidence type="ECO:0000259" key="17">
    <source>
        <dbReference type="PROSITE" id="PS51456"/>
    </source>
</evidence>
<dbReference type="InterPro" id="IPR001609">
    <property type="entry name" value="Myosin_head_motor_dom-like"/>
</dbReference>
<dbReference type="FunFam" id="2.30.30.40:FF:000072">
    <property type="entry name" value="Unconventional Myosin IB"/>
    <property type="match status" value="1"/>
</dbReference>
<dbReference type="Gene3D" id="3.40.850.10">
    <property type="entry name" value="Kinesin motor domain"/>
    <property type="match status" value="2"/>
</dbReference>
<evidence type="ECO:0000256" key="7">
    <source>
        <dbReference type="ARBA" id="ARBA00023043"/>
    </source>
</evidence>
<dbReference type="Pfam" id="PF14604">
    <property type="entry name" value="SH3_9"/>
    <property type="match status" value="1"/>
</dbReference>
<organism evidence="19 20">
    <name type="scientific">Salmo trutta</name>
    <name type="common">Brown trout</name>
    <dbReference type="NCBI Taxonomy" id="8032"/>
    <lineage>
        <taxon>Eukaryota</taxon>
        <taxon>Metazoa</taxon>
        <taxon>Chordata</taxon>
        <taxon>Craniata</taxon>
        <taxon>Vertebrata</taxon>
        <taxon>Euteleostomi</taxon>
        <taxon>Actinopterygii</taxon>
        <taxon>Neopterygii</taxon>
        <taxon>Teleostei</taxon>
        <taxon>Protacanthopterygii</taxon>
        <taxon>Salmoniformes</taxon>
        <taxon>Salmonidae</taxon>
        <taxon>Salmoninae</taxon>
        <taxon>Salmo</taxon>
    </lineage>
</organism>
<evidence type="ECO:0000256" key="14">
    <source>
        <dbReference type="PROSITE-ProRule" id="PRU00782"/>
    </source>
</evidence>
<dbReference type="SMART" id="SM00326">
    <property type="entry name" value="SH3"/>
    <property type="match status" value="1"/>
</dbReference>
<dbReference type="Pfam" id="PF06017">
    <property type="entry name" value="Myosin_TH1"/>
    <property type="match status" value="1"/>
</dbReference>
<dbReference type="Gene3D" id="1.10.10.820">
    <property type="match status" value="1"/>
</dbReference>
<evidence type="ECO:0000256" key="1">
    <source>
        <dbReference type="ARBA" id="ARBA00008314"/>
    </source>
</evidence>
<evidence type="ECO:0000256" key="3">
    <source>
        <dbReference type="ARBA" id="ARBA00022553"/>
    </source>
</evidence>
<keyword evidence="5 14" id="KW-0067">ATP-binding</keyword>
<feature type="domain" description="SH3" evidence="16">
    <location>
        <begin position="922"/>
        <end position="979"/>
    </location>
</feature>
<dbReference type="GO" id="GO:0005902">
    <property type="term" value="C:microvillus"/>
    <property type="evidence" value="ECO:0007669"/>
    <property type="project" value="TreeGrafter"/>
</dbReference>
<dbReference type="PROSITE" id="PS50002">
    <property type="entry name" value="SH3"/>
    <property type="match status" value="1"/>
</dbReference>
<dbReference type="Ensembl" id="ENSSTUT00000050020.1">
    <property type="protein sequence ID" value="ENSSTUP00000047959.1"/>
    <property type="gene ID" value="ENSSTUG00000019689.1"/>
</dbReference>
<dbReference type="InterPro" id="IPR027417">
    <property type="entry name" value="P-loop_NTPase"/>
</dbReference>
<dbReference type="Pfam" id="PF00063">
    <property type="entry name" value="Myosin_head"/>
    <property type="match status" value="2"/>
</dbReference>
<comment type="function">
    <text evidence="11">Induces bone resorption, acting probably through a signaling cascade which results in the secretion of factor(s) enhancing osteoclast formation and activity.</text>
</comment>
<accession>A0A673ZL00</accession>
<keyword evidence="7" id="KW-0040">ANK repeat</keyword>
<evidence type="ECO:0000256" key="5">
    <source>
        <dbReference type="ARBA" id="ARBA00022840"/>
    </source>
</evidence>
<feature type="region of interest" description="Disordered" evidence="15">
    <location>
        <begin position="904"/>
        <end position="925"/>
    </location>
</feature>
<dbReference type="GO" id="GO:0005516">
    <property type="term" value="F:calmodulin binding"/>
    <property type="evidence" value="ECO:0007669"/>
    <property type="project" value="UniProtKB-KW"/>
</dbReference>
<keyword evidence="8 14" id="KW-0518">Myosin</keyword>
<dbReference type="SUPFAM" id="SSF52540">
    <property type="entry name" value="P-loop containing nucleoside triphosphate hydrolases"/>
    <property type="match status" value="1"/>
</dbReference>
<evidence type="ECO:0000256" key="12">
    <source>
        <dbReference type="ARBA" id="ARBA00040640"/>
    </source>
</evidence>
<dbReference type="PROSITE" id="PS51456">
    <property type="entry name" value="MYOSIN_MOTOR"/>
    <property type="match status" value="2"/>
</dbReference>
<dbReference type="InterPro" id="IPR010926">
    <property type="entry name" value="Myosin_TH1"/>
</dbReference>
<dbReference type="PRINTS" id="PR00193">
    <property type="entry name" value="MYOSINHEAVY"/>
</dbReference>
<evidence type="ECO:0000256" key="4">
    <source>
        <dbReference type="ARBA" id="ARBA00022741"/>
    </source>
</evidence>
<dbReference type="GO" id="GO:0005524">
    <property type="term" value="F:ATP binding"/>
    <property type="evidence" value="ECO:0007669"/>
    <property type="project" value="UniProtKB-UniRule"/>
</dbReference>
<dbReference type="CDD" id="cd11827">
    <property type="entry name" value="SH3_MyoIe_If_like"/>
    <property type="match status" value="1"/>
</dbReference>
<evidence type="ECO:0000256" key="9">
    <source>
        <dbReference type="ARBA" id="ARBA00023175"/>
    </source>
</evidence>
<dbReference type="FunFam" id="1.20.5.4820:FF:000004">
    <property type="entry name" value="Myosin IE"/>
    <property type="match status" value="1"/>
</dbReference>
<dbReference type="GO" id="GO:0005737">
    <property type="term" value="C:cytoplasm"/>
    <property type="evidence" value="ECO:0007669"/>
    <property type="project" value="TreeGrafter"/>
</dbReference>
<dbReference type="GO" id="GO:0051015">
    <property type="term" value="F:actin filament binding"/>
    <property type="evidence" value="ECO:0007669"/>
    <property type="project" value="TreeGrafter"/>
</dbReference>
<evidence type="ECO:0000313" key="19">
    <source>
        <dbReference type="Ensembl" id="ENSSTUP00000047959.1"/>
    </source>
</evidence>
<comment type="similarity">
    <text evidence="1 14">Belongs to the TRAFAC class myosin-kinesin ATPase superfamily. Myosin family.</text>
</comment>
<keyword evidence="2 13" id="KW-0728">SH3 domain</keyword>
<evidence type="ECO:0000259" key="18">
    <source>
        <dbReference type="PROSITE" id="PS51757"/>
    </source>
</evidence>
<dbReference type="SMART" id="SM00242">
    <property type="entry name" value="MYSc"/>
    <property type="match status" value="1"/>
</dbReference>
<dbReference type="GO" id="GO:0005886">
    <property type="term" value="C:plasma membrane"/>
    <property type="evidence" value="ECO:0007669"/>
    <property type="project" value="TreeGrafter"/>
</dbReference>
<dbReference type="PROSITE" id="PS51757">
    <property type="entry name" value="TH1"/>
    <property type="match status" value="1"/>
</dbReference>
<dbReference type="InterPro" id="IPR036961">
    <property type="entry name" value="Kinesin_motor_dom_sf"/>
</dbReference>
<reference evidence="19" key="1">
    <citation type="submission" date="2025-08" db="UniProtKB">
        <authorList>
            <consortium name="Ensembl"/>
        </authorList>
    </citation>
    <scope>IDENTIFICATION</scope>
</reference>
<feature type="compositionally biased region" description="Low complexity" evidence="15">
    <location>
        <begin position="863"/>
        <end position="877"/>
    </location>
</feature>
<dbReference type="GO" id="GO:0007015">
    <property type="term" value="P:actin filament organization"/>
    <property type="evidence" value="ECO:0007669"/>
    <property type="project" value="TreeGrafter"/>
</dbReference>
<evidence type="ECO:0000313" key="20">
    <source>
        <dbReference type="Proteomes" id="UP000472277"/>
    </source>
</evidence>
<keyword evidence="20" id="KW-1185">Reference proteome</keyword>
<evidence type="ECO:0000259" key="16">
    <source>
        <dbReference type="PROSITE" id="PS50002"/>
    </source>
</evidence>
<feature type="domain" description="Myosin motor" evidence="17">
    <location>
        <begin position="443"/>
        <end position="568"/>
    </location>
</feature>
<proteinExistence type="inferred from homology"/>
<dbReference type="GO" id="GO:0006897">
    <property type="term" value="P:endocytosis"/>
    <property type="evidence" value="ECO:0007669"/>
    <property type="project" value="TreeGrafter"/>
</dbReference>
<dbReference type="GeneTree" id="ENSGT00940000165572"/>
<evidence type="ECO:0000256" key="13">
    <source>
        <dbReference type="PROSITE-ProRule" id="PRU00192"/>
    </source>
</evidence>
<dbReference type="InterPro" id="IPR035507">
    <property type="entry name" value="Ie/If_SH3"/>
</dbReference>
<feature type="domain" description="TH1" evidence="18">
    <location>
        <begin position="606"/>
        <end position="799"/>
    </location>
</feature>
<evidence type="ECO:0000256" key="11">
    <source>
        <dbReference type="ARBA" id="ARBA00037432"/>
    </source>
</evidence>
<dbReference type="InterPro" id="IPR001452">
    <property type="entry name" value="SH3_domain"/>
</dbReference>
<gene>
    <name evidence="19" type="primary">LOC115177159</name>
</gene>
<evidence type="ECO:0000256" key="8">
    <source>
        <dbReference type="ARBA" id="ARBA00023123"/>
    </source>
</evidence>
<feature type="compositionally biased region" description="Low complexity" evidence="15">
    <location>
        <begin position="838"/>
        <end position="855"/>
    </location>
</feature>
<feature type="region of interest" description="Actin-binding" evidence="14">
    <location>
        <begin position="445"/>
        <end position="467"/>
    </location>
</feature>
<feature type="compositionally biased region" description="Gly residues" evidence="15">
    <location>
        <begin position="828"/>
        <end position="837"/>
    </location>
</feature>
<keyword evidence="9 14" id="KW-0505">Motor protein</keyword>
<name>A0A673ZL00_SALTR</name>
<comment type="caution">
    <text evidence="14">Lacks conserved residue(s) required for the propagation of feature annotation.</text>
</comment>
<feature type="domain" description="Myosin motor" evidence="17">
    <location>
        <begin position="1"/>
        <end position="405"/>
    </location>
</feature>
<dbReference type="Gene3D" id="1.20.5.4820">
    <property type="match status" value="1"/>
</dbReference>
<feature type="binding site" evidence="14">
    <location>
        <begin position="92"/>
        <end position="99"/>
    </location>
    <ligand>
        <name>ATP</name>
        <dbReference type="ChEBI" id="CHEBI:30616"/>
    </ligand>
</feature>
<dbReference type="PANTHER" id="PTHR13140:SF865">
    <property type="entry name" value="MYOSIN IEB"/>
    <property type="match status" value="1"/>
</dbReference>
<dbReference type="PANTHER" id="PTHR13140">
    <property type="entry name" value="MYOSIN"/>
    <property type="match status" value="1"/>
</dbReference>
<evidence type="ECO:0000256" key="6">
    <source>
        <dbReference type="ARBA" id="ARBA00022860"/>
    </source>
</evidence>
<dbReference type="FunFam" id="1.20.120.720:FF:000010">
    <property type="entry name" value="Unconventional myosin-Ie"/>
    <property type="match status" value="1"/>
</dbReference>
<dbReference type="FunFam" id="1.10.10.820:FF:000001">
    <property type="entry name" value="Myosin heavy chain"/>
    <property type="match status" value="1"/>
</dbReference>
<dbReference type="Gene3D" id="1.20.58.530">
    <property type="match status" value="2"/>
</dbReference>
<dbReference type="SUPFAM" id="SSF50044">
    <property type="entry name" value="SH3-domain"/>
    <property type="match status" value="1"/>
</dbReference>
<keyword evidence="6" id="KW-0112">Calmodulin-binding</keyword>
<keyword evidence="10 14" id="KW-0009">Actin-binding</keyword>
<dbReference type="FunFam" id="3.40.850.10:FF:000101">
    <property type="entry name" value="Slow myosin heavy chain 2"/>
    <property type="match status" value="1"/>
</dbReference>
<dbReference type="InterPro" id="IPR036028">
    <property type="entry name" value="SH3-like_dom_sf"/>
</dbReference>
<dbReference type="Gene3D" id="1.20.120.720">
    <property type="entry name" value="Myosin VI head, motor domain, U50 subdomain"/>
    <property type="match status" value="1"/>
</dbReference>
<protein>
    <recommendedName>
        <fullName evidence="12">Osteoclast-stimulating factor 1</fullName>
    </recommendedName>
</protein>
<dbReference type="Proteomes" id="UP000472277">
    <property type="component" value="Chromosome 37"/>
</dbReference>
<keyword evidence="3" id="KW-0597">Phosphoprotein</keyword>
<dbReference type="PRINTS" id="PR00452">
    <property type="entry name" value="SH3DOMAIN"/>
</dbReference>
<dbReference type="AlphaFoldDB" id="A0A673ZL00"/>
<evidence type="ECO:0000256" key="2">
    <source>
        <dbReference type="ARBA" id="ARBA00022443"/>
    </source>
</evidence>
<dbReference type="GO" id="GO:0000146">
    <property type="term" value="F:microfilament motor activity"/>
    <property type="evidence" value="ECO:0007669"/>
    <property type="project" value="TreeGrafter"/>
</dbReference>
<evidence type="ECO:0000256" key="15">
    <source>
        <dbReference type="SAM" id="MobiDB-lite"/>
    </source>
</evidence>
<reference evidence="19" key="2">
    <citation type="submission" date="2025-09" db="UniProtKB">
        <authorList>
            <consortium name="Ensembl"/>
        </authorList>
    </citation>
    <scope>IDENTIFICATION</scope>
</reference>
<feature type="region of interest" description="Disordered" evidence="15">
    <location>
        <begin position="796"/>
        <end position="877"/>
    </location>
</feature>
<dbReference type="Gene3D" id="2.30.30.40">
    <property type="entry name" value="SH3 Domains"/>
    <property type="match status" value="1"/>
</dbReference>
<sequence>VDDMVLLSKINEDAITDNLKKRYMDDYIFTYIGSVLISVNPFKQLPYFTDREVELYQGAAQYENPPHIYALADNMYRNMMIDCENQCVIISGESGAGKTVAAKYIMGYISKVSGGGPKVQHVKDIILQSNPLLEAFGNAKTVRNNNSSRFGKYFEIQFSRGGEPDGGKISNFLLEKSRVVSQNQGERNFHIYYQLLGGATKEMRENLGVTTPDYYLYLNQSGTYTVEDVNDKKEFSDTMEAMSVVGLSVDDQDMVLQIVAGILHLGNIAFREEGNYAVVESEDFLAFPAYLLGISQEGLKNKLTSRIMDSKWGGKTESIAVTLNTEQASFTRDALSKALYSRLFDFLVDSINKAIQKDHEEFNIGVLDIYGFEIFQKNGFEQFCINFVNEKLQQIFIELTLKAEQVSDNSTLLVSLFRLMIRLHYFGLFSQILTLFLVGGVCKQANNLVQTLMKCTPHYIRCIKPNETKKPRDWEDTRAKHQVEYLGLRENIRVRRAGYAFRRAFAKFLQRYAILTRETWPRWTGEERKGVLHLLRSVNMDQDQYQLGKTKIFIKAPESLFLLEEMRERKYNGYARAIQKAWRKHIAVRKYVKMREEASDILLNKKERRRNSLNRNFVGDYIGTDNHPEIRQFVGRREKIDFADVVAKYDRRFRTVKRDLILTPKFLYLIGREKVKQGPDKGQIHEVLKRQIEVEKIQSVSLSTLQDDFFIIHEEHYDSVLQCIFKTEFLSLLYKRYDEKTQRKLPLKFNNLLEFKVKKGGWGPFSAAGSRQIQFQPGQGEEAVVKPSSKVLIVTIGPGLPKNSRPTRRDNRKSRYMGNQTPGSGQQSQGGGGGQRGGPPSSRASRVSLLRRQSSMEQPTLPRQQGSRQTNNRSNNQSQADTAFMNVPDQGVVQIDIFPVVAGDVKPSPGAGRPKPAPKPKPRSPECRALYAYDAQDTDELSFNAEDVIEILTEDPSGWWYGRLRGREGMFPGNYVKKI</sequence>